<comment type="caution">
    <text evidence="5">The sequence shown here is derived from an EMBL/GenBank/DDBJ whole genome shotgun (WGS) entry which is preliminary data.</text>
</comment>
<evidence type="ECO:0000256" key="4">
    <source>
        <dbReference type="RuleBase" id="RU003690"/>
    </source>
</evidence>
<keyword evidence="2" id="KW-0378">Hydrolase</keyword>
<keyword evidence="6" id="KW-1185">Reference proteome</keyword>
<evidence type="ECO:0000256" key="3">
    <source>
        <dbReference type="ARBA" id="ARBA00023295"/>
    </source>
</evidence>
<dbReference type="InterPro" id="IPR017853">
    <property type="entry name" value="GH"/>
</dbReference>
<evidence type="ECO:0000313" key="6">
    <source>
        <dbReference type="Proteomes" id="UP000314294"/>
    </source>
</evidence>
<dbReference type="Proteomes" id="UP000314294">
    <property type="component" value="Unassembled WGS sequence"/>
</dbReference>
<evidence type="ECO:0000256" key="2">
    <source>
        <dbReference type="ARBA" id="ARBA00022801"/>
    </source>
</evidence>
<dbReference type="AlphaFoldDB" id="A0A4Z2EAV4"/>
<comment type="similarity">
    <text evidence="1 4">Belongs to the glycosyl hydrolase 1 family.</text>
</comment>
<keyword evidence="3" id="KW-0326">Glycosidase</keyword>
<protein>
    <submittedName>
        <fullName evidence="5">Klotho</fullName>
    </submittedName>
</protein>
<name>A0A4Z2EAV4_9TELE</name>
<dbReference type="EMBL" id="SRLO01011456">
    <property type="protein sequence ID" value="TNN25875.1"/>
    <property type="molecule type" value="Genomic_DNA"/>
</dbReference>
<dbReference type="SUPFAM" id="SSF51445">
    <property type="entry name" value="(Trans)glycosidases"/>
    <property type="match status" value="1"/>
</dbReference>
<gene>
    <name evidence="5" type="primary">KL_1</name>
    <name evidence="5" type="ORF">EYF80_063989</name>
</gene>
<dbReference type="GO" id="GO:0008422">
    <property type="term" value="F:beta-glucosidase activity"/>
    <property type="evidence" value="ECO:0007669"/>
    <property type="project" value="TreeGrafter"/>
</dbReference>
<evidence type="ECO:0000313" key="5">
    <source>
        <dbReference type="EMBL" id="TNN25875.1"/>
    </source>
</evidence>
<dbReference type="GO" id="GO:0005975">
    <property type="term" value="P:carbohydrate metabolic process"/>
    <property type="evidence" value="ECO:0007669"/>
    <property type="project" value="InterPro"/>
</dbReference>
<dbReference type="InterPro" id="IPR001360">
    <property type="entry name" value="Glyco_hydro_1"/>
</dbReference>
<dbReference type="PANTHER" id="PTHR10353:SF36">
    <property type="entry name" value="LP05116P"/>
    <property type="match status" value="1"/>
</dbReference>
<proteinExistence type="inferred from homology"/>
<sequence>MRLKGCRLPPVRRAAHCADYASIRQQVDEIRRVGVNHFHFSLNWSAVVPTGDVAHPNTTLLDYYRCFTRQLLEANVRPVVTLWHHTRLRSSLPAPLETTNRWLNRKTPEAFADYARLCYRELGAHVKMWITLNEPNDETVSYLEGHQMLRAHALAWRAYHREFRHAQGGKVSTAMYSECILHYFDRTGMLFHQM</sequence>
<organism evidence="5 6">
    <name type="scientific">Liparis tanakae</name>
    <name type="common">Tanaka's snailfish</name>
    <dbReference type="NCBI Taxonomy" id="230148"/>
    <lineage>
        <taxon>Eukaryota</taxon>
        <taxon>Metazoa</taxon>
        <taxon>Chordata</taxon>
        <taxon>Craniata</taxon>
        <taxon>Vertebrata</taxon>
        <taxon>Euteleostomi</taxon>
        <taxon>Actinopterygii</taxon>
        <taxon>Neopterygii</taxon>
        <taxon>Teleostei</taxon>
        <taxon>Neoteleostei</taxon>
        <taxon>Acanthomorphata</taxon>
        <taxon>Eupercaria</taxon>
        <taxon>Perciformes</taxon>
        <taxon>Cottioidei</taxon>
        <taxon>Cottales</taxon>
        <taxon>Liparidae</taxon>
        <taxon>Liparis</taxon>
    </lineage>
</organism>
<reference evidence="5 6" key="1">
    <citation type="submission" date="2019-03" db="EMBL/GenBank/DDBJ databases">
        <title>First draft genome of Liparis tanakae, snailfish: a comprehensive survey of snailfish specific genes.</title>
        <authorList>
            <person name="Kim W."/>
            <person name="Song I."/>
            <person name="Jeong J.-H."/>
            <person name="Kim D."/>
            <person name="Kim S."/>
            <person name="Ryu S."/>
            <person name="Song J.Y."/>
            <person name="Lee S.K."/>
        </authorList>
    </citation>
    <scope>NUCLEOTIDE SEQUENCE [LARGE SCALE GENOMIC DNA]</scope>
    <source>
        <tissue evidence="5">Muscle</tissue>
    </source>
</reference>
<dbReference type="PANTHER" id="PTHR10353">
    <property type="entry name" value="GLYCOSYL HYDROLASE"/>
    <property type="match status" value="1"/>
</dbReference>
<dbReference type="Pfam" id="PF00232">
    <property type="entry name" value="Glyco_hydro_1"/>
    <property type="match status" value="1"/>
</dbReference>
<dbReference type="Gene3D" id="3.20.20.80">
    <property type="entry name" value="Glycosidases"/>
    <property type="match status" value="2"/>
</dbReference>
<dbReference type="OrthoDB" id="65569at2759"/>
<evidence type="ECO:0000256" key="1">
    <source>
        <dbReference type="ARBA" id="ARBA00010838"/>
    </source>
</evidence>
<accession>A0A4Z2EAV4</accession>